<dbReference type="GO" id="GO:0140359">
    <property type="term" value="F:ABC-type transporter activity"/>
    <property type="evidence" value="ECO:0007669"/>
    <property type="project" value="InterPro"/>
</dbReference>
<dbReference type="PANTHER" id="PTHR48041:SF139">
    <property type="entry name" value="PROTEIN SCARLET"/>
    <property type="match status" value="1"/>
</dbReference>
<gene>
    <name evidence="8" type="ORF">QYT958_LOCUS25175</name>
</gene>
<evidence type="ECO:0000256" key="5">
    <source>
        <dbReference type="ARBA" id="ARBA00023136"/>
    </source>
</evidence>
<sequence length="282" mass="32301">TGFSAPDNCSLPDFYIQTLTISPFDKESSLERVEVQRVAEAQQYHAIDDDQTVGINGLLKRSPKYKSSFLTEMCWLIRRSSIGTFKNPSKFRIRFVLSIIIGVLFGLLFLRSEYNQQAFQNISAVIFMLIINCTFSNVQDNADVIWNENRSVLAFIAPSPDAASAMVIPLVISLFVFVGFFISTKTIPNWLIRIKYLSWLYYSNEMRLINPWEDVKSLDCNQVGNGTCYRNGTDVLDYCVFKKVHYNRNLGLLFALFIVFRLISFGILVLRAKFQRKVGNDS</sequence>
<dbReference type="InterPro" id="IPR013525">
    <property type="entry name" value="ABC2_TM"/>
</dbReference>
<evidence type="ECO:0000256" key="2">
    <source>
        <dbReference type="ARBA" id="ARBA00022448"/>
    </source>
</evidence>
<evidence type="ECO:0000313" key="8">
    <source>
        <dbReference type="EMBL" id="CAF4823006.1"/>
    </source>
</evidence>
<organism evidence="8 9">
    <name type="scientific">Rotaria socialis</name>
    <dbReference type="NCBI Taxonomy" id="392032"/>
    <lineage>
        <taxon>Eukaryota</taxon>
        <taxon>Metazoa</taxon>
        <taxon>Spiralia</taxon>
        <taxon>Gnathifera</taxon>
        <taxon>Rotifera</taxon>
        <taxon>Eurotatoria</taxon>
        <taxon>Bdelloidea</taxon>
        <taxon>Philodinida</taxon>
        <taxon>Philodinidae</taxon>
        <taxon>Rotaria</taxon>
    </lineage>
</organism>
<dbReference type="PANTHER" id="PTHR48041">
    <property type="entry name" value="ABC TRANSPORTER G FAMILY MEMBER 28"/>
    <property type="match status" value="1"/>
</dbReference>
<reference evidence="8" key="1">
    <citation type="submission" date="2021-02" db="EMBL/GenBank/DDBJ databases">
        <authorList>
            <person name="Nowell W R."/>
        </authorList>
    </citation>
    <scope>NUCLEOTIDE SEQUENCE</scope>
</reference>
<evidence type="ECO:0000256" key="6">
    <source>
        <dbReference type="SAM" id="Phobius"/>
    </source>
</evidence>
<dbReference type="GO" id="GO:0005886">
    <property type="term" value="C:plasma membrane"/>
    <property type="evidence" value="ECO:0007669"/>
    <property type="project" value="TreeGrafter"/>
</dbReference>
<accession>A0A821QBP8</accession>
<proteinExistence type="predicted"/>
<comment type="subcellular location">
    <subcellularLocation>
        <location evidence="1">Membrane</location>
        <topology evidence="1">Multi-pass membrane protein</topology>
    </subcellularLocation>
</comment>
<feature type="domain" description="ABC-2 type transporter transmembrane" evidence="7">
    <location>
        <begin position="72"/>
        <end position="140"/>
    </location>
</feature>
<evidence type="ECO:0000256" key="1">
    <source>
        <dbReference type="ARBA" id="ARBA00004141"/>
    </source>
</evidence>
<comment type="caution">
    <text evidence="8">The sequence shown here is derived from an EMBL/GenBank/DDBJ whole genome shotgun (WGS) entry which is preliminary data.</text>
</comment>
<feature type="transmembrane region" description="Helical" evidence="6">
    <location>
        <begin position="91"/>
        <end position="110"/>
    </location>
</feature>
<keyword evidence="2" id="KW-0813">Transport</keyword>
<keyword evidence="5 6" id="KW-0472">Membrane</keyword>
<name>A0A821QBP8_9BILA</name>
<evidence type="ECO:0000256" key="4">
    <source>
        <dbReference type="ARBA" id="ARBA00022989"/>
    </source>
</evidence>
<feature type="non-terminal residue" evidence="8">
    <location>
        <position position="1"/>
    </location>
</feature>
<feature type="transmembrane region" description="Helical" evidence="6">
    <location>
        <begin position="162"/>
        <end position="183"/>
    </location>
</feature>
<dbReference type="Pfam" id="PF01061">
    <property type="entry name" value="ABC2_membrane"/>
    <property type="match status" value="2"/>
</dbReference>
<protein>
    <recommendedName>
        <fullName evidence="7">ABC-2 type transporter transmembrane domain-containing protein</fullName>
    </recommendedName>
</protein>
<feature type="domain" description="ABC-2 type transporter transmembrane" evidence="7">
    <location>
        <begin position="152"/>
        <end position="206"/>
    </location>
</feature>
<keyword evidence="4 6" id="KW-1133">Transmembrane helix</keyword>
<keyword evidence="3 6" id="KW-0812">Transmembrane</keyword>
<dbReference type="InterPro" id="IPR050352">
    <property type="entry name" value="ABCG_transporters"/>
</dbReference>
<dbReference type="EMBL" id="CAJOBR010005600">
    <property type="protein sequence ID" value="CAF4823006.1"/>
    <property type="molecule type" value="Genomic_DNA"/>
</dbReference>
<feature type="transmembrane region" description="Helical" evidence="6">
    <location>
        <begin position="122"/>
        <end position="142"/>
    </location>
</feature>
<dbReference type="AlphaFoldDB" id="A0A821QBP8"/>
<evidence type="ECO:0000313" key="9">
    <source>
        <dbReference type="Proteomes" id="UP000663848"/>
    </source>
</evidence>
<feature type="transmembrane region" description="Helical" evidence="6">
    <location>
        <begin position="250"/>
        <end position="272"/>
    </location>
</feature>
<evidence type="ECO:0000259" key="7">
    <source>
        <dbReference type="Pfam" id="PF01061"/>
    </source>
</evidence>
<dbReference type="Proteomes" id="UP000663848">
    <property type="component" value="Unassembled WGS sequence"/>
</dbReference>
<evidence type="ECO:0000256" key="3">
    <source>
        <dbReference type="ARBA" id="ARBA00022692"/>
    </source>
</evidence>